<dbReference type="GO" id="GO:0009073">
    <property type="term" value="P:aromatic amino acid family biosynthetic process"/>
    <property type="evidence" value="ECO:0007669"/>
    <property type="project" value="UniProtKB-KW"/>
</dbReference>
<comment type="function">
    <text evidence="11">Catalyzes the specific phosphorylation of the 3-hydroxyl group of shikimic acid using ATP as a cosubstrate.</text>
</comment>
<dbReference type="GO" id="GO:0005829">
    <property type="term" value="C:cytosol"/>
    <property type="evidence" value="ECO:0007669"/>
    <property type="project" value="TreeGrafter"/>
</dbReference>
<dbReference type="PANTHER" id="PTHR21087:SF21">
    <property type="entry name" value="SHIKIMATE KINASE 2"/>
    <property type="match status" value="1"/>
</dbReference>
<keyword evidence="6 11" id="KW-0418">Kinase</keyword>
<dbReference type="OrthoDB" id="9800332at2"/>
<dbReference type="GO" id="GO:0000287">
    <property type="term" value="F:magnesium ion binding"/>
    <property type="evidence" value="ECO:0007669"/>
    <property type="project" value="UniProtKB-UniRule"/>
</dbReference>
<dbReference type="HAMAP" id="MF_00109">
    <property type="entry name" value="Shikimate_kinase"/>
    <property type="match status" value="1"/>
</dbReference>
<evidence type="ECO:0000313" key="12">
    <source>
        <dbReference type="EMBL" id="SEQ75250.1"/>
    </source>
</evidence>
<comment type="caution">
    <text evidence="11">Lacks conserved residue(s) required for the propagation of feature annotation.</text>
</comment>
<sequence>MSFPVYLIGARGCGKTTVGKLLACQLSYYFCDTDQQLQQQLEQSIADYVAQHGWGNFRQQEHQALLTVSSDSTVVATGGGIILRDDNRQHMREAGTVIWLSVDPHVLVNRLTADPEIGQRPTLTGKPITEEIFDVLQKRLPLYQQAAHHTIDANQPPEKIVIDILTVLSRDSLTA</sequence>
<dbReference type="GO" id="GO:0004765">
    <property type="term" value="F:shikimate kinase activity"/>
    <property type="evidence" value="ECO:0007669"/>
    <property type="project" value="UniProtKB-UniRule"/>
</dbReference>
<dbReference type="PANTHER" id="PTHR21087">
    <property type="entry name" value="SHIKIMATE KINASE"/>
    <property type="match status" value="1"/>
</dbReference>
<accession>A0A1H9IKW4</accession>
<comment type="pathway">
    <text evidence="1 11">Metabolic intermediate biosynthesis; chorismate biosynthesis; chorismate from D-erythrose 4-phosphate and phosphoenolpyruvate: step 5/7.</text>
</comment>
<dbReference type="STRING" id="988801.SAMN05216522_10690"/>
<keyword evidence="8 11" id="KW-0460">Magnesium</keyword>
<dbReference type="EC" id="2.7.1.71" evidence="11"/>
<keyword evidence="2 11" id="KW-0963">Cytoplasm</keyword>
<evidence type="ECO:0000256" key="4">
    <source>
        <dbReference type="ARBA" id="ARBA00022679"/>
    </source>
</evidence>
<organism evidence="12 13">
    <name type="scientific">Rosenbergiella nectarea</name>
    <dbReference type="NCBI Taxonomy" id="988801"/>
    <lineage>
        <taxon>Bacteria</taxon>
        <taxon>Pseudomonadati</taxon>
        <taxon>Pseudomonadota</taxon>
        <taxon>Gammaproteobacteria</taxon>
        <taxon>Enterobacterales</taxon>
        <taxon>Erwiniaceae</taxon>
        <taxon>Rosenbergiella</taxon>
    </lineage>
</organism>
<keyword evidence="9 11" id="KW-0057">Aromatic amino acid biosynthesis</keyword>
<dbReference type="CDD" id="cd00464">
    <property type="entry name" value="SK"/>
    <property type="match status" value="1"/>
</dbReference>
<feature type="binding site" evidence="11">
    <location>
        <position position="120"/>
    </location>
    <ligand>
        <name>ATP</name>
        <dbReference type="ChEBI" id="CHEBI:30616"/>
    </ligand>
</feature>
<feature type="binding site" evidence="11">
    <location>
        <position position="139"/>
    </location>
    <ligand>
        <name>substrate</name>
    </ligand>
</feature>
<keyword evidence="13" id="KW-1185">Reference proteome</keyword>
<evidence type="ECO:0000256" key="9">
    <source>
        <dbReference type="ARBA" id="ARBA00023141"/>
    </source>
</evidence>
<keyword evidence="11" id="KW-0479">Metal-binding</keyword>
<feature type="binding site" evidence="11">
    <location>
        <position position="79"/>
    </location>
    <ligand>
        <name>substrate</name>
    </ligand>
</feature>
<feature type="binding site" evidence="11">
    <location>
        <position position="58"/>
    </location>
    <ligand>
        <name>substrate</name>
    </ligand>
</feature>
<comment type="cofactor">
    <cofactor evidence="11">
        <name>Mg(2+)</name>
        <dbReference type="ChEBI" id="CHEBI:18420"/>
    </cofactor>
    <text evidence="11">Binds 1 Mg(2+) ion per subunit.</text>
</comment>
<evidence type="ECO:0000256" key="8">
    <source>
        <dbReference type="ARBA" id="ARBA00022842"/>
    </source>
</evidence>
<comment type="subcellular location">
    <subcellularLocation>
        <location evidence="11">Cytoplasm</location>
    </subcellularLocation>
</comment>
<dbReference type="PROSITE" id="PS01128">
    <property type="entry name" value="SHIKIMATE_KINASE"/>
    <property type="match status" value="1"/>
</dbReference>
<name>A0A1H9IKW4_9GAMM</name>
<feature type="binding site" evidence="11">
    <location>
        <position position="16"/>
    </location>
    <ligand>
        <name>Mg(2+)</name>
        <dbReference type="ChEBI" id="CHEBI:18420"/>
    </ligand>
</feature>
<evidence type="ECO:0000256" key="10">
    <source>
        <dbReference type="ARBA" id="ARBA00048567"/>
    </source>
</evidence>
<evidence type="ECO:0000256" key="2">
    <source>
        <dbReference type="ARBA" id="ARBA00022490"/>
    </source>
</evidence>
<dbReference type="PRINTS" id="PR01100">
    <property type="entry name" value="SHIKIMTKNASE"/>
</dbReference>
<dbReference type="NCBIfam" id="NF002988">
    <property type="entry name" value="PRK03731.1"/>
    <property type="match status" value="1"/>
</dbReference>
<dbReference type="InterPro" id="IPR027417">
    <property type="entry name" value="P-loop_NTPase"/>
</dbReference>
<evidence type="ECO:0000256" key="1">
    <source>
        <dbReference type="ARBA" id="ARBA00004842"/>
    </source>
</evidence>
<protein>
    <recommendedName>
        <fullName evidence="11">Shikimate kinase 1</fullName>
        <shortName evidence="11">SK 1</shortName>
        <ecNumber evidence="11">2.7.1.71</ecNumber>
    </recommendedName>
</protein>
<dbReference type="RefSeq" id="WP_092675659.1">
    <property type="nucleotide sequence ID" value="NZ_FOGC01000006.1"/>
</dbReference>
<comment type="subunit">
    <text evidence="11">Monomer.</text>
</comment>
<evidence type="ECO:0000256" key="3">
    <source>
        <dbReference type="ARBA" id="ARBA00022605"/>
    </source>
</evidence>
<dbReference type="GO" id="GO:0005524">
    <property type="term" value="F:ATP binding"/>
    <property type="evidence" value="ECO:0007669"/>
    <property type="project" value="UniProtKB-UniRule"/>
</dbReference>
<dbReference type="GO" id="GO:0008652">
    <property type="term" value="P:amino acid biosynthetic process"/>
    <property type="evidence" value="ECO:0007669"/>
    <property type="project" value="UniProtKB-KW"/>
</dbReference>
<feature type="binding site" evidence="11">
    <location>
        <position position="34"/>
    </location>
    <ligand>
        <name>substrate</name>
    </ligand>
</feature>
<comment type="similarity">
    <text evidence="11">Belongs to the shikimate kinase family.</text>
</comment>
<dbReference type="SUPFAM" id="SSF52540">
    <property type="entry name" value="P-loop containing nucleoside triphosphate hydrolases"/>
    <property type="match status" value="1"/>
</dbReference>
<gene>
    <name evidence="11" type="primary">aroK</name>
    <name evidence="12" type="ORF">SAMN05216522_10690</name>
</gene>
<dbReference type="Proteomes" id="UP000242515">
    <property type="component" value="Unassembled WGS sequence"/>
</dbReference>
<dbReference type="UniPathway" id="UPA00053">
    <property type="reaction ID" value="UER00088"/>
</dbReference>
<evidence type="ECO:0000256" key="5">
    <source>
        <dbReference type="ARBA" id="ARBA00022741"/>
    </source>
</evidence>
<dbReference type="Pfam" id="PF01202">
    <property type="entry name" value="SKI"/>
    <property type="match status" value="1"/>
</dbReference>
<keyword evidence="7 11" id="KW-0067">ATP-binding</keyword>
<reference evidence="13" key="1">
    <citation type="submission" date="2016-10" db="EMBL/GenBank/DDBJ databases">
        <authorList>
            <person name="Varghese N."/>
            <person name="Submissions S."/>
        </authorList>
    </citation>
    <scope>NUCLEOTIDE SEQUENCE [LARGE SCALE GENOMIC DNA]</scope>
    <source>
        <strain evidence="13">8N4</strain>
    </source>
</reference>
<dbReference type="AlphaFoldDB" id="A0A1H9IKW4"/>
<evidence type="ECO:0000256" key="7">
    <source>
        <dbReference type="ARBA" id="ARBA00022840"/>
    </source>
</evidence>
<dbReference type="InterPro" id="IPR023000">
    <property type="entry name" value="Shikimate_kinase_CS"/>
</dbReference>
<evidence type="ECO:0000256" key="6">
    <source>
        <dbReference type="ARBA" id="ARBA00022777"/>
    </source>
</evidence>
<keyword evidence="3 11" id="KW-0028">Amino-acid biosynthesis</keyword>
<dbReference type="InterPro" id="IPR031322">
    <property type="entry name" value="Shikimate/glucono_kinase"/>
</dbReference>
<dbReference type="InterPro" id="IPR000623">
    <property type="entry name" value="Shikimate_kinase/TSH1"/>
</dbReference>
<evidence type="ECO:0000313" key="13">
    <source>
        <dbReference type="Proteomes" id="UP000242515"/>
    </source>
</evidence>
<feature type="binding site" evidence="11">
    <location>
        <begin position="12"/>
        <end position="17"/>
    </location>
    <ligand>
        <name>ATP</name>
        <dbReference type="ChEBI" id="CHEBI:30616"/>
    </ligand>
</feature>
<dbReference type="GO" id="GO:0009423">
    <property type="term" value="P:chorismate biosynthetic process"/>
    <property type="evidence" value="ECO:0007669"/>
    <property type="project" value="UniProtKB-UniRule"/>
</dbReference>
<keyword evidence="4 11" id="KW-0808">Transferase</keyword>
<evidence type="ECO:0000256" key="11">
    <source>
        <dbReference type="HAMAP-Rule" id="MF_00109"/>
    </source>
</evidence>
<keyword evidence="5 11" id="KW-0547">Nucleotide-binding</keyword>
<dbReference type="EMBL" id="FOGC01000006">
    <property type="protein sequence ID" value="SEQ75250.1"/>
    <property type="molecule type" value="Genomic_DNA"/>
</dbReference>
<proteinExistence type="inferred from homology"/>
<dbReference type="Gene3D" id="3.40.50.300">
    <property type="entry name" value="P-loop containing nucleotide triphosphate hydrolases"/>
    <property type="match status" value="1"/>
</dbReference>
<comment type="catalytic activity">
    <reaction evidence="10 11">
        <text>shikimate + ATP = 3-phosphoshikimate + ADP + H(+)</text>
        <dbReference type="Rhea" id="RHEA:13121"/>
        <dbReference type="ChEBI" id="CHEBI:15378"/>
        <dbReference type="ChEBI" id="CHEBI:30616"/>
        <dbReference type="ChEBI" id="CHEBI:36208"/>
        <dbReference type="ChEBI" id="CHEBI:145989"/>
        <dbReference type="ChEBI" id="CHEBI:456216"/>
        <dbReference type="EC" id="2.7.1.71"/>
    </reaction>
</comment>